<reference evidence="2" key="1">
    <citation type="submission" date="2009-05" db="EMBL/GenBank/DDBJ databases">
        <title>The genome sequence of Ajellomyces capsulatus strain H143.</title>
        <authorList>
            <person name="Champion M."/>
            <person name="Cuomo C.A."/>
            <person name="Ma L.-J."/>
            <person name="Henn M.R."/>
            <person name="Sil A."/>
            <person name="Goldman B."/>
            <person name="Young S.K."/>
            <person name="Kodira C.D."/>
            <person name="Zeng Q."/>
            <person name="Koehrsen M."/>
            <person name="Alvarado L."/>
            <person name="Berlin A.M."/>
            <person name="Borenstein D."/>
            <person name="Chen Z."/>
            <person name="Engels R."/>
            <person name="Freedman E."/>
            <person name="Gellesch M."/>
            <person name="Goldberg J."/>
            <person name="Griggs A."/>
            <person name="Gujja S."/>
            <person name="Heiman D.I."/>
            <person name="Hepburn T.A."/>
            <person name="Howarth C."/>
            <person name="Jen D."/>
            <person name="Larson L."/>
            <person name="Lewis B."/>
            <person name="Mehta T."/>
            <person name="Park D."/>
            <person name="Pearson M."/>
            <person name="Roberts A."/>
            <person name="Saif S."/>
            <person name="Shea T.D."/>
            <person name="Shenoy N."/>
            <person name="Sisk P."/>
            <person name="Stolte C."/>
            <person name="Sykes S."/>
            <person name="Walk T."/>
            <person name="White J."/>
            <person name="Yandava C."/>
            <person name="Klein B."/>
            <person name="McEwen J.G."/>
            <person name="Puccia R."/>
            <person name="Goldman G.H."/>
            <person name="Felipe M.S."/>
            <person name="Nino-Vega G."/>
            <person name="San-Blas G."/>
            <person name="Taylor J.W."/>
            <person name="Mendoza L."/>
            <person name="Galagan J.E."/>
            <person name="Nusbaum C."/>
            <person name="Birren B.W."/>
        </authorList>
    </citation>
    <scope>NUCLEOTIDE SEQUENCE [LARGE SCALE GENOMIC DNA]</scope>
    <source>
        <strain evidence="2">H143</strain>
    </source>
</reference>
<proteinExistence type="predicted"/>
<dbReference type="AlphaFoldDB" id="C6HBU9"/>
<evidence type="ECO:0000313" key="2">
    <source>
        <dbReference type="Proteomes" id="UP000002624"/>
    </source>
</evidence>
<dbReference type="EMBL" id="GG692422">
    <property type="protein sequence ID" value="EER42039.1"/>
    <property type="molecule type" value="Genomic_DNA"/>
</dbReference>
<dbReference type="VEuPathDB" id="FungiDB:HCDG_03498"/>
<accession>C6HBU9</accession>
<dbReference type="HOGENOM" id="CLU_1927016_0_0_1"/>
<gene>
    <name evidence="1" type="ORF">HCDG_03498</name>
</gene>
<organism evidence="1 2">
    <name type="scientific">Ajellomyces capsulatus (strain H143)</name>
    <name type="common">Darling's disease fungus</name>
    <name type="synonym">Histoplasma capsulatum</name>
    <dbReference type="NCBI Taxonomy" id="544712"/>
    <lineage>
        <taxon>Eukaryota</taxon>
        <taxon>Fungi</taxon>
        <taxon>Dikarya</taxon>
        <taxon>Ascomycota</taxon>
        <taxon>Pezizomycotina</taxon>
        <taxon>Eurotiomycetes</taxon>
        <taxon>Eurotiomycetidae</taxon>
        <taxon>Onygenales</taxon>
        <taxon>Ajellomycetaceae</taxon>
        <taxon>Histoplasma</taxon>
    </lineage>
</organism>
<dbReference type="Proteomes" id="UP000002624">
    <property type="component" value="Unassembled WGS sequence"/>
</dbReference>
<sequence length="131" mass="15040">MRQENHLKTSYLLGNDESLTKETVLLGFLPLYAPLGHRFDISRQDGADIFGCCESFNRRNALVRNNSLPSLINRDERKKEAPETKEVDTYPGSYRFVGEKHVDKIRGDQGRKEGEQWNTRTCRAMVHSAPD</sequence>
<protein>
    <submittedName>
        <fullName evidence="1">Uncharacterized protein</fullName>
    </submittedName>
</protein>
<name>C6HBU9_AJECH</name>
<evidence type="ECO:0000313" key="1">
    <source>
        <dbReference type="EMBL" id="EER42039.1"/>
    </source>
</evidence>